<dbReference type="InterPro" id="IPR011598">
    <property type="entry name" value="bHLH_dom"/>
</dbReference>
<evidence type="ECO:0000313" key="5">
    <source>
        <dbReference type="WBParaSite" id="ECPE_0000339901-mRNA-1"/>
    </source>
</evidence>
<proteinExistence type="predicted"/>
<dbReference type="GO" id="GO:0046983">
    <property type="term" value="F:protein dimerization activity"/>
    <property type="evidence" value="ECO:0007669"/>
    <property type="project" value="InterPro"/>
</dbReference>
<dbReference type="AlphaFoldDB" id="A0A183A8W1"/>
<dbReference type="Pfam" id="PF00010">
    <property type="entry name" value="HLH"/>
    <property type="match status" value="1"/>
</dbReference>
<organism evidence="5">
    <name type="scientific">Echinostoma caproni</name>
    <dbReference type="NCBI Taxonomy" id="27848"/>
    <lineage>
        <taxon>Eukaryota</taxon>
        <taxon>Metazoa</taxon>
        <taxon>Spiralia</taxon>
        <taxon>Lophotrochozoa</taxon>
        <taxon>Platyhelminthes</taxon>
        <taxon>Trematoda</taxon>
        <taxon>Digenea</taxon>
        <taxon>Plagiorchiida</taxon>
        <taxon>Echinostomata</taxon>
        <taxon>Echinostomatoidea</taxon>
        <taxon>Echinostomatidae</taxon>
        <taxon>Echinostoma</taxon>
    </lineage>
</organism>
<reference evidence="3 4" key="2">
    <citation type="submission" date="2018-11" db="EMBL/GenBank/DDBJ databases">
        <authorList>
            <consortium name="Pathogen Informatics"/>
        </authorList>
    </citation>
    <scope>NUCLEOTIDE SEQUENCE [LARGE SCALE GENOMIC DNA]</scope>
    <source>
        <strain evidence="3 4">Egypt</strain>
    </source>
</reference>
<dbReference type="OrthoDB" id="10047910at2759"/>
<dbReference type="EMBL" id="UZAN01040359">
    <property type="protein sequence ID" value="VDP69389.1"/>
    <property type="molecule type" value="Genomic_DNA"/>
</dbReference>
<reference evidence="5" key="1">
    <citation type="submission" date="2016-06" db="UniProtKB">
        <authorList>
            <consortium name="WormBaseParasite"/>
        </authorList>
    </citation>
    <scope>IDENTIFICATION</scope>
</reference>
<keyword evidence="4" id="KW-1185">Reference proteome</keyword>
<dbReference type="InterPro" id="IPR036638">
    <property type="entry name" value="HLH_DNA-bd_sf"/>
</dbReference>
<dbReference type="Gene3D" id="4.10.280.10">
    <property type="entry name" value="Helix-loop-helix DNA-binding domain"/>
    <property type="match status" value="1"/>
</dbReference>
<sequence>MEPKMQPRCSRAITNSRVLVKTKGIRSRKLRWIECARLKEIVPSVAKSKRVNEVKIIKEAIKHISRLEEAVLQRLGTSLPGNGTPDINGKSIMDLLPRHIFLTIAAQANVQLPNLSTDLVSSRTSTDLLPATRTNRDCPPIPDSTGNSPCWTDEDSRVEWDMTES</sequence>
<feature type="domain" description="BHLH" evidence="2">
    <location>
        <begin position="36"/>
        <end position="68"/>
    </location>
</feature>
<evidence type="ECO:0000313" key="4">
    <source>
        <dbReference type="Proteomes" id="UP000272942"/>
    </source>
</evidence>
<feature type="region of interest" description="Disordered" evidence="1">
    <location>
        <begin position="130"/>
        <end position="165"/>
    </location>
</feature>
<dbReference type="WBParaSite" id="ECPE_0000339901-mRNA-1">
    <property type="protein sequence ID" value="ECPE_0000339901-mRNA-1"/>
    <property type="gene ID" value="ECPE_0000339901"/>
</dbReference>
<dbReference type="SUPFAM" id="SSF47459">
    <property type="entry name" value="HLH, helix-loop-helix DNA-binding domain"/>
    <property type="match status" value="1"/>
</dbReference>
<dbReference type="Proteomes" id="UP000272942">
    <property type="component" value="Unassembled WGS sequence"/>
</dbReference>
<name>A0A183A8W1_9TREM</name>
<evidence type="ECO:0000313" key="3">
    <source>
        <dbReference type="EMBL" id="VDP69389.1"/>
    </source>
</evidence>
<evidence type="ECO:0000256" key="1">
    <source>
        <dbReference type="SAM" id="MobiDB-lite"/>
    </source>
</evidence>
<feature type="compositionally biased region" description="Basic and acidic residues" evidence="1">
    <location>
        <begin position="154"/>
        <end position="165"/>
    </location>
</feature>
<accession>A0A183A8W1</accession>
<evidence type="ECO:0000259" key="2">
    <source>
        <dbReference type="Pfam" id="PF00010"/>
    </source>
</evidence>
<protein>
    <submittedName>
        <fullName evidence="5">BHLH domain-containing protein</fullName>
    </submittedName>
</protein>
<gene>
    <name evidence="3" type="ORF">ECPE_LOCUS3396</name>
</gene>